<dbReference type="EMBL" id="CP017641">
    <property type="protein sequence ID" value="APZ92033.1"/>
    <property type="molecule type" value="Genomic_DNA"/>
</dbReference>
<accession>A0A1P8WD96</accession>
<dbReference type="AlphaFoldDB" id="A0A1P8WD96"/>
<reference evidence="1 2" key="1">
    <citation type="journal article" date="2016" name="Front. Microbiol.">
        <title>Fuerstia marisgermanicae gen. nov., sp. nov., an Unusual Member of the Phylum Planctomycetes from the German Wadden Sea.</title>
        <authorList>
            <person name="Kohn T."/>
            <person name="Heuer A."/>
            <person name="Jogler M."/>
            <person name="Vollmers J."/>
            <person name="Boedeker C."/>
            <person name="Bunk B."/>
            <person name="Rast P."/>
            <person name="Borchert D."/>
            <person name="Glockner I."/>
            <person name="Freese H.M."/>
            <person name="Klenk H.P."/>
            <person name="Overmann J."/>
            <person name="Kaster A.K."/>
            <person name="Rohde M."/>
            <person name="Wiegand S."/>
            <person name="Jogler C."/>
        </authorList>
    </citation>
    <scope>NUCLEOTIDE SEQUENCE [LARGE SCALE GENOMIC DNA]</scope>
    <source>
        <strain evidence="1 2">NH11</strain>
    </source>
</reference>
<evidence type="ECO:0000313" key="2">
    <source>
        <dbReference type="Proteomes" id="UP000187735"/>
    </source>
</evidence>
<name>A0A1P8WD96_9PLAN</name>
<proteinExistence type="predicted"/>
<dbReference type="KEGG" id="fmr:Fuma_01637"/>
<organism evidence="1 2">
    <name type="scientific">Fuerstiella marisgermanici</name>
    <dbReference type="NCBI Taxonomy" id="1891926"/>
    <lineage>
        <taxon>Bacteria</taxon>
        <taxon>Pseudomonadati</taxon>
        <taxon>Planctomycetota</taxon>
        <taxon>Planctomycetia</taxon>
        <taxon>Planctomycetales</taxon>
        <taxon>Planctomycetaceae</taxon>
        <taxon>Fuerstiella</taxon>
    </lineage>
</organism>
<dbReference type="Proteomes" id="UP000187735">
    <property type="component" value="Chromosome"/>
</dbReference>
<sequence>MIFHPVSGKLALEVFDYPEISRNAFLAVKIEIDFSEPNDPEIADGTRVGVYIQGVAVPSNDWRQLADSTLTIESESGVDAFEGYIYYYSYYNAANVSQIVMGGWNDGVVAAKLTGRLDFTLEGLANLGKPAFSWDVNLAYEPDELESVQRDFENR</sequence>
<evidence type="ECO:0000313" key="1">
    <source>
        <dbReference type="EMBL" id="APZ92033.1"/>
    </source>
</evidence>
<gene>
    <name evidence="1" type="ORF">Fuma_01637</name>
</gene>
<keyword evidence="2" id="KW-1185">Reference proteome</keyword>
<dbReference type="RefSeq" id="WP_077023700.1">
    <property type="nucleotide sequence ID" value="NZ_CP017641.1"/>
</dbReference>
<protein>
    <submittedName>
        <fullName evidence="1">Uncharacterized protein</fullName>
    </submittedName>
</protein>